<evidence type="ECO:0000256" key="2">
    <source>
        <dbReference type="ARBA" id="ARBA00022659"/>
    </source>
</evidence>
<name>A0A8M1H6A7_BETSP</name>
<keyword evidence="4" id="KW-1015">Disulfide bond</keyword>
<dbReference type="KEGG" id="bspl:121201650"/>
<evidence type="ECO:0000256" key="6">
    <source>
        <dbReference type="SAM" id="SignalP"/>
    </source>
</evidence>
<evidence type="ECO:0000256" key="4">
    <source>
        <dbReference type="ARBA" id="ARBA00023157"/>
    </source>
</evidence>
<feature type="signal peptide" evidence="6">
    <location>
        <begin position="1"/>
        <end position="19"/>
    </location>
</feature>
<dbReference type="SUPFAM" id="SSF57535">
    <property type="entry name" value="Complement control module/SCR domain"/>
    <property type="match status" value="4"/>
</dbReference>
<dbReference type="RefSeq" id="XP_040923942.1">
    <property type="nucleotide sequence ID" value="XM_041068008.2"/>
</dbReference>
<evidence type="ECO:0000256" key="1">
    <source>
        <dbReference type="ARBA" id="ARBA00004328"/>
    </source>
</evidence>
<gene>
    <name evidence="9" type="primary">LOC121201650</name>
</gene>
<dbReference type="InterPro" id="IPR000436">
    <property type="entry name" value="Sushi_SCR_CCP_dom"/>
</dbReference>
<feature type="domain" description="Sushi" evidence="7">
    <location>
        <begin position="151"/>
        <end position="213"/>
    </location>
</feature>
<reference evidence="9" key="1">
    <citation type="submission" date="2025-08" db="UniProtKB">
        <authorList>
            <consortium name="RefSeq"/>
        </authorList>
    </citation>
    <scope>IDENTIFICATION</scope>
</reference>
<comment type="subcellular location">
    <subcellularLocation>
        <location evidence="1">Virion</location>
    </subcellularLocation>
</comment>
<dbReference type="Pfam" id="PF00084">
    <property type="entry name" value="Sushi"/>
    <property type="match status" value="4"/>
</dbReference>
<comment type="caution">
    <text evidence="5">Lacks conserved residue(s) required for the propagation of feature annotation.</text>
</comment>
<dbReference type="InterPro" id="IPR051503">
    <property type="entry name" value="ComplSys_Reg/VirEntry_Med"/>
</dbReference>
<feature type="chain" id="PRO_5035446849" evidence="6">
    <location>
        <begin position="20"/>
        <end position="353"/>
    </location>
</feature>
<dbReference type="GeneID" id="121201650"/>
<feature type="domain" description="Sushi" evidence="7">
    <location>
        <begin position="27"/>
        <end position="87"/>
    </location>
</feature>
<evidence type="ECO:0000259" key="7">
    <source>
        <dbReference type="PROSITE" id="PS50923"/>
    </source>
</evidence>
<evidence type="ECO:0000256" key="3">
    <source>
        <dbReference type="ARBA" id="ARBA00022729"/>
    </source>
</evidence>
<evidence type="ECO:0000313" key="8">
    <source>
        <dbReference type="Proteomes" id="UP000515150"/>
    </source>
</evidence>
<evidence type="ECO:0000313" key="9">
    <source>
        <dbReference type="RefSeq" id="XP_040923942.1"/>
    </source>
</evidence>
<sequence>MHLRHPALVLLLWFPAVLLIPAPTAKQDCLPPRLDNVGFVLIPKDKYNHNQTISYSCDNGLKPAAEGWWAQITCLNGKWSPEPQCIDENSCVKPEDVPNTRYSSNTTGWYENEKKIQVKCNKGYGTKNNLLTGTCINGTWSSMPVCEKSADSCSEPPQLPHAVIINQKYQEVFAVDSEVMYQCEDGYTTEQGESMKSVICISGNWTEGPTCRSSSSSGSSVSTVPTVPISNCGRHPIVINAVVVQSDLMSLKYRCNTFYSLEGPEIVKCYSNGMWSENPTCKVAYCVLNTKGHDVLKDVGRKYIKNGETVEMECQKLKFYWVRTHKAKVQCNDGEIQLGSCCSPTDTAFTDCK</sequence>
<dbReference type="PANTHER" id="PTHR45785:SF2">
    <property type="entry name" value="COMPLEMENT FACTOR H-RELATED"/>
    <property type="match status" value="1"/>
</dbReference>
<accession>A0A8M1H6A7</accession>
<organism evidence="8 9">
    <name type="scientific">Betta splendens</name>
    <name type="common">Siamese fighting fish</name>
    <dbReference type="NCBI Taxonomy" id="158456"/>
    <lineage>
        <taxon>Eukaryota</taxon>
        <taxon>Metazoa</taxon>
        <taxon>Chordata</taxon>
        <taxon>Craniata</taxon>
        <taxon>Vertebrata</taxon>
        <taxon>Euteleostomi</taxon>
        <taxon>Actinopterygii</taxon>
        <taxon>Neopterygii</taxon>
        <taxon>Teleostei</taxon>
        <taxon>Neoteleostei</taxon>
        <taxon>Acanthomorphata</taxon>
        <taxon>Anabantaria</taxon>
        <taxon>Anabantiformes</taxon>
        <taxon>Anabantoidei</taxon>
        <taxon>Osphronemidae</taxon>
        <taxon>Betta</taxon>
    </lineage>
</organism>
<dbReference type="Gene3D" id="2.10.70.10">
    <property type="entry name" value="Complement Module, domain 1"/>
    <property type="match status" value="5"/>
</dbReference>
<dbReference type="SMART" id="SM00032">
    <property type="entry name" value="CCP"/>
    <property type="match status" value="4"/>
</dbReference>
<protein>
    <submittedName>
        <fullName evidence="9">Complement factor H-related protein 4-like isoform X1</fullName>
    </submittedName>
</protein>
<keyword evidence="8" id="KW-1185">Reference proteome</keyword>
<keyword evidence="2 5" id="KW-0768">Sushi</keyword>
<dbReference type="InterPro" id="IPR035976">
    <property type="entry name" value="Sushi/SCR/CCP_sf"/>
</dbReference>
<feature type="domain" description="Sushi" evidence="7">
    <location>
        <begin position="89"/>
        <end position="148"/>
    </location>
</feature>
<evidence type="ECO:0000256" key="5">
    <source>
        <dbReference type="PROSITE-ProRule" id="PRU00302"/>
    </source>
</evidence>
<keyword evidence="3 6" id="KW-0732">Signal</keyword>
<dbReference type="PROSITE" id="PS50923">
    <property type="entry name" value="SUSHI"/>
    <property type="match status" value="4"/>
</dbReference>
<feature type="domain" description="Sushi" evidence="7">
    <location>
        <begin position="230"/>
        <end position="283"/>
    </location>
</feature>
<dbReference type="Proteomes" id="UP000515150">
    <property type="component" value="Chromosome 17"/>
</dbReference>
<dbReference type="OrthoDB" id="9984531at2759"/>
<dbReference type="PANTHER" id="PTHR45785">
    <property type="entry name" value="COMPLEMENT FACTOR H-RELATED"/>
    <property type="match status" value="1"/>
</dbReference>
<dbReference type="CDD" id="cd00033">
    <property type="entry name" value="CCP"/>
    <property type="match status" value="2"/>
</dbReference>
<dbReference type="AlphaFoldDB" id="A0A8M1H6A7"/>
<proteinExistence type="predicted"/>